<dbReference type="Gene3D" id="3.90.1140.10">
    <property type="entry name" value="Cyclic phosphodiesterase"/>
    <property type="match status" value="1"/>
</dbReference>
<keyword evidence="2" id="KW-1185">Reference proteome</keyword>
<dbReference type="Proteomes" id="UP001596110">
    <property type="component" value="Unassembled WGS sequence"/>
</dbReference>
<sequence>MYAIIATLDDQSNEMIREAWYQLKELSLSDYAYEVSDREPHITLASFEVDDIDSVTNTLDSQLDAVLPIEISFQSLGSFLGSRIVFLSPTKTPDLISLHNQIHELLKGIIAPDSQYASANWIPHVTIANRIDEEKLEKVYSYCLNHLKVTKAHIAALKLIAISDDKEVSTICEYS</sequence>
<accession>A0ABW0UEW2</accession>
<dbReference type="InterPro" id="IPR009097">
    <property type="entry name" value="Cyclic_Pdiesterase"/>
</dbReference>
<proteinExistence type="predicted"/>
<dbReference type="PANTHER" id="PTHR36039">
    <property type="match status" value="1"/>
</dbReference>
<organism evidence="1 2">
    <name type="scientific">Streptococcus caledonicus</name>
    <dbReference type="NCBI Taxonomy" id="2614158"/>
    <lineage>
        <taxon>Bacteria</taxon>
        <taxon>Bacillati</taxon>
        <taxon>Bacillota</taxon>
        <taxon>Bacilli</taxon>
        <taxon>Lactobacillales</taxon>
        <taxon>Streptococcaceae</taxon>
        <taxon>Streptococcus</taxon>
    </lineage>
</organism>
<comment type="caution">
    <text evidence="1">The sequence shown here is derived from an EMBL/GenBank/DDBJ whole genome shotgun (WGS) entry which is preliminary data.</text>
</comment>
<reference evidence="2" key="1">
    <citation type="journal article" date="2019" name="Int. J. Syst. Evol. Microbiol.">
        <title>The Global Catalogue of Microorganisms (GCM) 10K type strain sequencing project: providing services to taxonomists for standard genome sequencing and annotation.</title>
        <authorList>
            <consortium name="The Broad Institute Genomics Platform"/>
            <consortium name="The Broad Institute Genome Sequencing Center for Infectious Disease"/>
            <person name="Wu L."/>
            <person name="Ma J."/>
        </authorList>
    </citation>
    <scope>NUCLEOTIDE SEQUENCE [LARGE SCALE GENOMIC DNA]</scope>
    <source>
        <strain evidence="2">DT43</strain>
    </source>
</reference>
<dbReference type="RefSeq" id="WP_198039918.1">
    <property type="nucleotide sequence ID" value="NZ_JBHSOJ010000016.1"/>
</dbReference>
<protein>
    <submittedName>
        <fullName evidence="1">2'-5' RNA ligase family protein</fullName>
    </submittedName>
</protein>
<keyword evidence="1" id="KW-0436">Ligase</keyword>
<dbReference type="Pfam" id="PF13563">
    <property type="entry name" value="2_5_RNA_ligase2"/>
    <property type="match status" value="1"/>
</dbReference>
<evidence type="ECO:0000313" key="2">
    <source>
        <dbReference type="Proteomes" id="UP001596110"/>
    </source>
</evidence>
<gene>
    <name evidence="1" type="ORF">ACFPQ3_07545</name>
</gene>
<evidence type="ECO:0000313" key="1">
    <source>
        <dbReference type="EMBL" id="MFC5631430.1"/>
    </source>
</evidence>
<name>A0ABW0UEW2_9STRE</name>
<dbReference type="PANTHER" id="PTHR36039:SF2">
    <property type="entry name" value="RNA LIGASE_CYCLIC NUCLEOTIDE PHOSPHODIESTERASE FAMILY PROTEIN"/>
    <property type="match status" value="1"/>
</dbReference>
<dbReference type="EMBL" id="JBHSOJ010000016">
    <property type="protein sequence ID" value="MFC5631430.1"/>
    <property type="molecule type" value="Genomic_DNA"/>
</dbReference>
<dbReference type="SUPFAM" id="SSF55144">
    <property type="entry name" value="LigT-like"/>
    <property type="match status" value="1"/>
</dbReference>
<dbReference type="GO" id="GO:0016874">
    <property type="term" value="F:ligase activity"/>
    <property type="evidence" value="ECO:0007669"/>
    <property type="project" value="UniProtKB-KW"/>
</dbReference>